<dbReference type="GO" id="GO:0000270">
    <property type="term" value="P:peptidoglycan metabolic process"/>
    <property type="evidence" value="ECO:0007669"/>
    <property type="project" value="TreeGrafter"/>
</dbReference>
<dbReference type="OrthoDB" id="5372081at2"/>
<dbReference type="GO" id="GO:0006508">
    <property type="term" value="P:proteolysis"/>
    <property type="evidence" value="ECO:0007669"/>
    <property type="project" value="InterPro"/>
</dbReference>
<comment type="similarity">
    <text evidence="1">Belongs to the peptidase S13 family.</text>
</comment>
<dbReference type="Proteomes" id="UP000076066">
    <property type="component" value="Chromosome"/>
</dbReference>
<dbReference type="InterPro" id="IPR000667">
    <property type="entry name" value="Peptidase_S13"/>
</dbReference>
<keyword evidence="5" id="KW-1185">Reference proteome</keyword>
<dbReference type="GO" id="GO:0004185">
    <property type="term" value="F:serine-type carboxypeptidase activity"/>
    <property type="evidence" value="ECO:0007669"/>
    <property type="project" value="InterPro"/>
</dbReference>
<name>A0A143DF43_9PROT</name>
<dbReference type="PANTHER" id="PTHR30023:SF0">
    <property type="entry name" value="PENICILLIN-SENSITIVE CARBOXYPEPTIDASE A"/>
    <property type="match status" value="1"/>
</dbReference>
<dbReference type="Pfam" id="PF02113">
    <property type="entry name" value="Peptidase_S13"/>
    <property type="match status" value="2"/>
</dbReference>
<dbReference type="PANTHER" id="PTHR30023">
    <property type="entry name" value="D-ALANYL-D-ALANINE CARBOXYPEPTIDASE"/>
    <property type="match status" value="1"/>
</dbReference>
<organism evidence="4 5">
    <name type="scientific">Haematospirillum jordaniae</name>
    <dbReference type="NCBI Taxonomy" id="1549855"/>
    <lineage>
        <taxon>Bacteria</taxon>
        <taxon>Pseudomonadati</taxon>
        <taxon>Pseudomonadota</taxon>
        <taxon>Alphaproteobacteria</taxon>
        <taxon>Rhodospirillales</taxon>
        <taxon>Novispirillaceae</taxon>
        <taxon>Haematospirillum</taxon>
    </lineage>
</organism>
<feature type="chain" id="PRO_5044368615" description="D-alanyl-D-alanine carboxypeptidase" evidence="3">
    <location>
        <begin position="23"/>
        <end position="470"/>
    </location>
</feature>
<protein>
    <recommendedName>
        <fullName evidence="6">D-alanyl-D-alanine carboxypeptidase</fullName>
    </recommendedName>
</protein>
<dbReference type="AlphaFoldDB" id="A0A143DF43"/>
<dbReference type="InterPro" id="IPR012338">
    <property type="entry name" value="Beta-lactam/transpept-like"/>
</dbReference>
<evidence type="ECO:0000313" key="4">
    <source>
        <dbReference type="EMBL" id="AMW35286.1"/>
    </source>
</evidence>
<feature type="signal peptide" evidence="3">
    <location>
        <begin position="1"/>
        <end position="22"/>
    </location>
</feature>
<evidence type="ECO:0008006" key="6">
    <source>
        <dbReference type="Google" id="ProtNLM"/>
    </source>
</evidence>
<accession>A0A143DF43</accession>
<dbReference type="EMBL" id="CP014525">
    <property type="protein sequence ID" value="AMW35286.1"/>
    <property type="molecule type" value="Genomic_DNA"/>
</dbReference>
<reference evidence="4 5" key="1">
    <citation type="submission" date="2016-02" db="EMBL/GenBank/DDBJ databases">
        <title>Complete Genome of H5569, the type strain of the newly described species Haematospirillium jordaniae.</title>
        <authorList>
            <person name="Nicholson A.C."/>
            <person name="Humrighouse B.W."/>
            <person name="Loparov V."/>
            <person name="McQuiston J.R."/>
        </authorList>
    </citation>
    <scope>NUCLEOTIDE SEQUENCE [LARGE SCALE GENOMIC DNA]</scope>
    <source>
        <strain evidence="4 5">H5569</strain>
    </source>
</reference>
<keyword evidence="2" id="KW-0378">Hydrolase</keyword>
<dbReference type="GeneID" id="53317284"/>
<keyword evidence="3" id="KW-0732">Signal</keyword>
<dbReference type="SUPFAM" id="SSF56601">
    <property type="entry name" value="beta-lactamase/transpeptidase-like"/>
    <property type="match status" value="1"/>
</dbReference>
<proteinExistence type="inferred from homology"/>
<evidence type="ECO:0000256" key="3">
    <source>
        <dbReference type="SAM" id="SignalP"/>
    </source>
</evidence>
<evidence type="ECO:0000256" key="1">
    <source>
        <dbReference type="ARBA" id="ARBA00006096"/>
    </source>
</evidence>
<dbReference type="Gene3D" id="3.40.710.10">
    <property type="entry name" value="DD-peptidase/beta-lactamase superfamily"/>
    <property type="match status" value="1"/>
</dbReference>
<dbReference type="Gene3D" id="3.50.80.20">
    <property type="entry name" value="D-Ala-D-Ala carboxypeptidase C, peptidase S13"/>
    <property type="match status" value="1"/>
</dbReference>
<evidence type="ECO:0000313" key="5">
    <source>
        <dbReference type="Proteomes" id="UP000076066"/>
    </source>
</evidence>
<evidence type="ECO:0000256" key="2">
    <source>
        <dbReference type="ARBA" id="ARBA00022801"/>
    </source>
</evidence>
<gene>
    <name evidence="4" type="ORF">AY555_08965</name>
</gene>
<dbReference type="KEGG" id="hjo:AY555_08965"/>
<sequence length="470" mass="51112">MTWTRFLSISTLIWLLAGTSLAASSNTDAYVEGGDISEKAEPSLVTKAEEIRKRLRTGYVLIDIKTGAVLDAEQARETFIPASVAKIPSLIALTSLTDVTKRPKTRIIATGPVNKGVVRGNLVLVGSGDPMFDTPAAERIVSDLKKKGIKSISGSFLFYDGALPHHHAINAKQPADAPYNPGISGLSINFNRYKVAWRNGQAEGTEIPLRPLPVSSQLLESADTDRSREWLPVNNPGPFAAAVFRAVAEKNGIKMSAPERIDSIPNGTELASYLGDSLHTAISRAFHYSNNMAFEMMSLSVTGESTLEKSASVLLSKVRDVMPHVSWTNAELPNASGLSSEARMSPGQCAAMVRYMATTRVNGKLLSTLLPSLKLIPFGKPDELPESSSPLHAKTGTIYYGRALAGTIRADSGRQLAWCIMSDDQKERSLYDGMSMTEQRTEPVRNNVQAWLMAAKRTEAELVLTWKSKY</sequence>
<dbReference type="STRING" id="1549855.AY555_08965"/>
<dbReference type="RefSeq" id="WP_066135800.1">
    <property type="nucleotide sequence ID" value="NZ_CP014525.1"/>
</dbReference>